<evidence type="ECO:0000259" key="2">
    <source>
        <dbReference type="Pfam" id="PF02517"/>
    </source>
</evidence>
<keyword evidence="1" id="KW-0812">Transmembrane</keyword>
<dbReference type="PANTHER" id="PTHR35797:SF1">
    <property type="entry name" value="PROTEASE"/>
    <property type="match status" value="1"/>
</dbReference>
<feature type="transmembrane region" description="Helical" evidence="1">
    <location>
        <begin position="233"/>
        <end position="252"/>
    </location>
</feature>
<feature type="transmembrane region" description="Helical" evidence="1">
    <location>
        <begin position="194"/>
        <end position="212"/>
    </location>
</feature>
<name>A0ABS4DFT0_9CHLR</name>
<dbReference type="GO" id="GO:0008237">
    <property type="term" value="F:metallopeptidase activity"/>
    <property type="evidence" value="ECO:0007669"/>
    <property type="project" value="UniProtKB-KW"/>
</dbReference>
<feature type="transmembrane region" description="Helical" evidence="1">
    <location>
        <begin position="20"/>
        <end position="37"/>
    </location>
</feature>
<keyword evidence="3" id="KW-0482">Metalloprotease</keyword>
<feature type="domain" description="CAAX prenyl protease 2/Lysostaphin resistance protein A-like" evidence="2">
    <location>
        <begin position="200"/>
        <end position="303"/>
    </location>
</feature>
<organism evidence="3 4">
    <name type="scientific">Candidatus Chloroploca mongolica</name>
    <dbReference type="NCBI Taxonomy" id="2528176"/>
    <lineage>
        <taxon>Bacteria</taxon>
        <taxon>Bacillati</taxon>
        <taxon>Chloroflexota</taxon>
        <taxon>Chloroflexia</taxon>
        <taxon>Chloroflexales</taxon>
        <taxon>Chloroflexineae</taxon>
        <taxon>Oscillochloridaceae</taxon>
        <taxon>Candidatus Chloroploca</taxon>
    </lineage>
</organism>
<keyword evidence="1" id="KW-1133">Transmembrane helix</keyword>
<dbReference type="Pfam" id="PF02517">
    <property type="entry name" value="Rce1-like"/>
    <property type="match status" value="1"/>
</dbReference>
<keyword evidence="3" id="KW-0378">Hydrolase</keyword>
<keyword evidence="3" id="KW-0645">Protease</keyword>
<sequence length="351" mass="38614">MNATASTAPQLRLLLQRHALLAFFGLTFALSWSIWGLQSLLADADPISAGWLGIVAAYGPTLAAIALAGLLAPEQQASASPRRQRWLAGAVLAGTVWLNITVVSNPLESTRPAVAALLWLVITLLPAWIVWNVFSRRRGVRDLLRTLAAWRAPPIWYLVALLLPVIISLLGLALLALLGQPLPPWPRTEPMRELLPLLVTTFVATLLYGGPLGEEAGWRGFALPRLQAHHSPLVASLLLSVVWGLWHVPLHLQGVYHGIFPDGLPGILLRIVITIPTTVLFTWFFNRTKGNLWLVVLLHTAVNNTAGFWLPVTVGVYAAMFIMTVTLIITDRMWRLRPPEHATVHAYSHIT</sequence>
<feature type="transmembrane region" description="Helical" evidence="1">
    <location>
        <begin position="85"/>
        <end position="107"/>
    </location>
</feature>
<feature type="transmembrane region" description="Helical" evidence="1">
    <location>
        <begin position="113"/>
        <end position="134"/>
    </location>
</feature>
<keyword evidence="4" id="KW-1185">Reference proteome</keyword>
<evidence type="ECO:0000256" key="1">
    <source>
        <dbReference type="SAM" id="Phobius"/>
    </source>
</evidence>
<dbReference type="EMBL" id="SIJK02000063">
    <property type="protein sequence ID" value="MBP1468296.1"/>
    <property type="molecule type" value="Genomic_DNA"/>
</dbReference>
<evidence type="ECO:0000313" key="3">
    <source>
        <dbReference type="EMBL" id="MBP1468296.1"/>
    </source>
</evidence>
<proteinExistence type="predicted"/>
<comment type="caution">
    <text evidence="3">The sequence shown here is derived from an EMBL/GenBank/DDBJ whole genome shotgun (WGS) entry which is preliminary data.</text>
</comment>
<dbReference type="RefSeq" id="WP_135480908.1">
    <property type="nucleotide sequence ID" value="NZ_SIJK02000063.1"/>
</dbReference>
<dbReference type="InterPro" id="IPR042150">
    <property type="entry name" value="MmRce1-like"/>
</dbReference>
<feature type="transmembrane region" description="Helical" evidence="1">
    <location>
        <begin position="155"/>
        <end position="179"/>
    </location>
</feature>
<protein>
    <submittedName>
        <fullName evidence="3">CPBP family intramembrane metalloprotease</fullName>
    </submittedName>
</protein>
<feature type="transmembrane region" description="Helical" evidence="1">
    <location>
        <begin position="49"/>
        <end position="73"/>
    </location>
</feature>
<dbReference type="InterPro" id="IPR003675">
    <property type="entry name" value="Rce1/LyrA-like_dom"/>
</dbReference>
<accession>A0ABS4DFT0</accession>
<evidence type="ECO:0000313" key="4">
    <source>
        <dbReference type="Proteomes" id="UP001193081"/>
    </source>
</evidence>
<feature type="transmembrane region" description="Helical" evidence="1">
    <location>
        <begin position="264"/>
        <end position="285"/>
    </location>
</feature>
<keyword evidence="1" id="KW-0472">Membrane</keyword>
<reference evidence="3 4" key="1">
    <citation type="submission" date="2021-03" db="EMBL/GenBank/DDBJ databases">
        <authorList>
            <person name="Grouzdev D.S."/>
        </authorList>
    </citation>
    <scope>NUCLEOTIDE SEQUENCE [LARGE SCALE GENOMIC DNA]</scope>
    <source>
        <strain evidence="3 4">M50-1</strain>
    </source>
</reference>
<dbReference type="Proteomes" id="UP001193081">
    <property type="component" value="Unassembled WGS sequence"/>
</dbReference>
<feature type="transmembrane region" description="Helical" evidence="1">
    <location>
        <begin position="316"/>
        <end position="334"/>
    </location>
</feature>
<dbReference type="PANTHER" id="PTHR35797">
    <property type="entry name" value="PROTEASE-RELATED"/>
    <property type="match status" value="1"/>
</dbReference>
<gene>
    <name evidence="3" type="ORF">EYB53_021475</name>
</gene>